<evidence type="ECO:0000313" key="2">
    <source>
        <dbReference type="EMBL" id="CAH0533330.1"/>
    </source>
</evidence>
<protein>
    <recommendedName>
        <fullName evidence="4">DUF3137 domain-containing protein</fullName>
    </recommendedName>
</protein>
<evidence type="ECO:0000313" key="3">
    <source>
        <dbReference type="Proteomes" id="UP000838672"/>
    </source>
</evidence>
<feature type="transmembrane region" description="Helical" evidence="1">
    <location>
        <begin position="105"/>
        <end position="125"/>
    </location>
</feature>
<keyword evidence="1" id="KW-0472">Membrane</keyword>
<feature type="transmembrane region" description="Helical" evidence="1">
    <location>
        <begin position="78"/>
        <end position="99"/>
    </location>
</feature>
<accession>A0ABN8DRF1</accession>
<organism evidence="2 3">
    <name type="scientific">Vibrio stylophorae</name>
    <dbReference type="NCBI Taxonomy" id="659351"/>
    <lineage>
        <taxon>Bacteria</taxon>
        <taxon>Pseudomonadati</taxon>
        <taxon>Pseudomonadota</taxon>
        <taxon>Gammaproteobacteria</taxon>
        <taxon>Vibrionales</taxon>
        <taxon>Vibrionaceae</taxon>
        <taxon>Vibrio</taxon>
    </lineage>
</organism>
<sequence>MYANPKSLTIEDQDKLSQLAQAEFHFEEPHKSDFTRHYREKIMPLCERQLQLMRNLREQGANTSGRQRQKREAKKKSTIHPLLATICGLLVAGLIAYFMHQHQHMGLYLAGFVGCVAGFAARMYLLGQLDHMFHPPAHRRRASLNQGLDNQSPYHCDYHGNEAMHVQLMHEAKQKMLRAVLRYFDPAIKVNSSQPHPKYYYRRFQILPPFEYIYTDDRMLGHHEGSQFELTEVTLTNYMMGSDEIFHGIFLECGLYKNFEGTTLVMQPHGPLGHLQHPAPEHFERARLEDPGFEKEYEVFTTNQIEARYLLPPATLDCFYRLGQAFRSSVQACFQDKKVIVALETPHDYFSSRLNPEEPARFIDDIHQLFYEMIEIQKLISFVNLEHRERRTDLR</sequence>
<reference evidence="2" key="1">
    <citation type="submission" date="2021-11" db="EMBL/GenBank/DDBJ databases">
        <authorList>
            <person name="Rodrigo-Torres L."/>
            <person name="Arahal R. D."/>
            <person name="Lucena T."/>
        </authorList>
    </citation>
    <scope>NUCLEOTIDE SEQUENCE</scope>
    <source>
        <strain evidence="2">CECT 7929</strain>
    </source>
</reference>
<dbReference type="Proteomes" id="UP000838672">
    <property type="component" value="Unassembled WGS sequence"/>
</dbReference>
<keyword evidence="1" id="KW-1133">Transmembrane helix</keyword>
<dbReference type="InterPro" id="IPR021484">
    <property type="entry name" value="DUF3137"/>
</dbReference>
<dbReference type="Pfam" id="PF11335">
    <property type="entry name" value="DUF3137"/>
    <property type="match status" value="1"/>
</dbReference>
<name>A0ABN8DRF1_9VIBR</name>
<keyword evidence="3" id="KW-1185">Reference proteome</keyword>
<dbReference type="RefSeq" id="WP_237465708.1">
    <property type="nucleotide sequence ID" value="NZ_CAKLDI010000001.1"/>
</dbReference>
<proteinExistence type="predicted"/>
<comment type="caution">
    <text evidence="2">The sequence shown here is derived from an EMBL/GenBank/DDBJ whole genome shotgun (WGS) entry which is preliminary data.</text>
</comment>
<dbReference type="EMBL" id="CAKLDI010000001">
    <property type="protein sequence ID" value="CAH0533330.1"/>
    <property type="molecule type" value="Genomic_DNA"/>
</dbReference>
<keyword evidence="1" id="KW-0812">Transmembrane</keyword>
<gene>
    <name evidence="2" type="ORF">VST7929_01196</name>
</gene>
<evidence type="ECO:0000256" key="1">
    <source>
        <dbReference type="SAM" id="Phobius"/>
    </source>
</evidence>
<evidence type="ECO:0008006" key="4">
    <source>
        <dbReference type="Google" id="ProtNLM"/>
    </source>
</evidence>